<feature type="domain" description="Sulphate adenylyltransferase catalytic" evidence="9">
    <location>
        <begin position="178"/>
        <end position="388"/>
    </location>
</feature>
<dbReference type="SUPFAM" id="SSF52374">
    <property type="entry name" value="Nucleotidylyl transferase"/>
    <property type="match status" value="1"/>
</dbReference>
<dbReference type="Pfam" id="PF14306">
    <property type="entry name" value="PUA_2"/>
    <property type="match status" value="1"/>
</dbReference>
<name>A0A366XVU8_9BACI</name>
<evidence type="ECO:0000259" key="9">
    <source>
        <dbReference type="Pfam" id="PF01747"/>
    </source>
</evidence>
<reference evidence="11 12" key="1">
    <citation type="submission" date="2018-07" db="EMBL/GenBank/DDBJ databases">
        <title>Lottiidibacillus patelloidae gen. nov., sp. nov., isolated from the intestinal tract of a marine limpet and the reclassification of B. taeanensis BH030017T, B. algicola KMM 3737T and B. hwajinpoensis SW-72T as genus Lottiidibacillus.</title>
        <authorList>
            <person name="Liu R."/>
            <person name="Huang Z."/>
        </authorList>
    </citation>
    <scope>NUCLEOTIDE SEQUENCE [LARGE SCALE GENOMIC DNA]</scope>
    <source>
        <strain evidence="11 12">BH030017</strain>
    </source>
</reference>
<dbReference type="GO" id="GO:0070814">
    <property type="term" value="P:hydrogen sulfide biosynthetic process"/>
    <property type="evidence" value="ECO:0007669"/>
    <property type="project" value="UniProtKB-UniRule"/>
</dbReference>
<keyword evidence="2 8" id="KW-0808">Transferase</keyword>
<dbReference type="Gene3D" id="3.40.50.620">
    <property type="entry name" value="HUPs"/>
    <property type="match status" value="1"/>
</dbReference>
<dbReference type="InterPro" id="IPR002650">
    <property type="entry name" value="Sulphate_adenylyltransferase"/>
</dbReference>
<dbReference type="EC" id="2.7.7.4" evidence="8"/>
<keyword evidence="4 8" id="KW-0547">Nucleotide-binding</keyword>
<dbReference type="PANTHER" id="PTHR43509:SF1">
    <property type="entry name" value="SULFATE ADENYLYLTRANSFERASE"/>
    <property type="match status" value="1"/>
</dbReference>
<dbReference type="GO" id="GO:0004781">
    <property type="term" value="F:sulfate adenylyltransferase (ATP) activity"/>
    <property type="evidence" value="ECO:0007669"/>
    <property type="project" value="UniProtKB-UniRule"/>
</dbReference>
<comment type="catalytic activity">
    <reaction evidence="7 8">
        <text>sulfate + ATP + H(+) = adenosine 5'-phosphosulfate + diphosphate</text>
        <dbReference type="Rhea" id="RHEA:18133"/>
        <dbReference type="ChEBI" id="CHEBI:15378"/>
        <dbReference type="ChEBI" id="CHEBI:16189"/>
        <dbReference type="ChEBI" id="CHEBI:30616"/>
        <dbReference type="ChEBI" id="CHEBI:33019"/>
        <dbReference type="ChEBI" id="CHEBI:58243"/>
        <dbReference type="EC" id="2.7.7.4"/>
    </reaction>
</comment>
<evidence type="ECO:0000256" key="3">
    <source>
        <dbReference type="ARBA" id="ARBA00022695"/>
    </source>
</evidence>
<dbReference type="InterPro" id="IPR015947">
    <property type="entry name" value="PUA-like_sf"/>
</dbReference>
<dbReference type="Pfam" id="PF01747">
    <property type="entry name" value="ATP-sulfurylase"/>
    <property type="match status" value="1"/>
</dbReference>
<dbReference type="RefSeq" id="WP_113806733.1">
    <property type="nucleotide sequence ID" value="NZ_QOCW01000015.1"/>
</dbReference>
<comment type="caution">
    <text evidence="11">The sequence shown here is derived from an EMBL/GenBank/DDBJ whole genome shotgun (WGS) entry which is preliminary data.</text>
</comment>
<dbReference type="EMBL" id="QOCW01000015">
    <property type="protein sequence ID" value="RBW68879.1"/>
    <property type="molecule type" value="Genomic_DNA"/>
</dbReference>
<dbReference type="NCBIfam" id="NF003166">
    <property type="entry name" value="PRK04149.1"/>
    <property type="match status" value="1"/>
</dbReference>
<keyword evidence="3 8" id="KW-0548">Nucleotidyltransferase</keyword>
<evidence type="ECO:0000256" key="2">
    <source>
        <dbReference type="ARBA" id="ARBA00022679"/>
    </source>
</evidence>
<evidence type="ECO:0000256" key="4">
    <source>
        <dbReference type="ARBA" id="ARBA00022741"/>
    </source>
</evidence>
<dbReference type="GO" id="GO:0005524">
    <property type="term" value="F:ATP binding"/>
    <property type="evidence" value="ECO:0007669"/>
    <property type="project" value="UniProtKB-KW"/>
</dbReference>
<dbReference type="OrthoDB" id="9804504at2"/>
<dbReference type="SUPFAM" id="SSF88697">
    <property type="entry name" value="PUA domain-like"/>
    <property type="match status" value="1"/>
</dbReference>
<dbReference type="UniPathway" id="UPA00140">
    <property type="reaction ID" value="UER00204"/>
</dbReference>
<dbReference type="HAMAP" id="MF_00066">
    <property type="entry name" value="Sulf_adenylyltr"/>
    <property type="match status" value="1"/>
</dbReference>
<proteinExistence type="inferred from homology"/>
<evidence type="ECO:0000313" key="12">
    <source>
        <dbReference type="Proteomes" id="UP000253314"/>
    </source>
</evidence>
<protein>
    <recommendedName>
        <fullName evidence="8">Sulfate adenylyltransferase</fullName>
        <ecNumber evidence="8">2.7.7.4</ecNumber>
    </recommendedName>
    <alternativeName>
        <fullName evidence="8">ATP-sulfurylase</fullName>
    </alternativeName>
    <alternativeName>
        <fullName evidence="8">Sulfate adenylate transferase</fullName>
        <shortName evidence="8">SAT</shortName>
    </alternativeName>
</protein>
<dbReference type="NCBIfam" id="TIGR00339">
    <property type="entry name" value="sopT"/>
    <property type="match status" value="1"/>
</dbReference>
<keyword evidence="5 8" id="KW-0067">ATP-binding</keyword>
<dbReference type="Gene3D" id="3.10.400.10">
    <property type="entry name" value="Sulfate adenylyltransferase"/>
    <property type="match status" value="1"/>
</dbReference>
<dbReference type="AlphaFoldDB" id="A0A366XVU8"/>
<dbReference type="InterPro" id="IPR014729">
    <property type="entry name" value="Rossmann-like_a/b/a_fold"/>
</dbReference>
<dbReference type="PANTHER" id="PTHR43509">
    <property type="match status" value="1"/>
</dbReference>
<organism evidence="11 12">
    <name type="scientific">Bacillus taeanensis</name>
    <dbReference type="NCBI Taxonomy" id="273032"/>
    <lineage>
        <taxon>Bacteria</taxon>
        <taxon>Bacillati</taxon>
        <taxon>Bacillota</taxon>
        <taxon>Bacilli</taxon>
        <taxon>Bacillales</taxon>
        <taxon>Bacillaceae</taxon>
        <taxon>Bacillus</taxon>
    </lineage>
</organism>
<evidence type="ECO:0000313" key="11">
    <source>
        <dbReference type="EMBL" id="RBW68879.1"/>
    </source>
</evidence>
<evidence type="ECO:0000256" key="8">
    <source>
        <dbReference type="HAMAP-Rule" id="MF_00066"/>
    </source>
</evidence>
<dbReference type="Proteomes" id="UP000253314">
    <property type="component" value="Unassembled WGS sequence"/>
</dbReference>
<dbReference type="InterPro" id="IPR024951">
    <property type="entry name" value="Sulfurylase_cat_dom"/>
</dbReference>
<evidence type="ECO:0000256" key="6">
    <source>
        <dbReference type="ARBA" id="ARBA00037980"/>
    </source>
</evidence>
<comment type="pathway">
    <text evidence="1 8">Sulfur metabolism; hydrogen sulfide biosynthesis; sulfite from sulfate: step 1/3.</text>
</comment>
<dbReference type="InterPro" id="IPR025980">
    <property type="entry name" value="ATP-Sase_PUA-like_dom"/>
</dbReference>
<evidence type="ECO:0000256" key="7">
    <source>
        <dbReference type="ARBA" id="ARBA00049370"/>
    </source>
</evidence>
<dbReference type="CDD" id="cd00517">
    <property type="entry name" value="ATPS"/>
    <property type="match status" value="1"/>
</dbReference>
<accession>A0A366XVU8</accession>
<dbReference type="GO" id="GO:0000103">
    <property type="term" value="P:sulfate assimilation"/>
    <property type="evidence" value="ECO:0007669"/>
    <property type="project" value="UniProtKB-UniRule"/>
</dbReference>
<dbReference type="InterPro" id="IPR020792">
    <property type="entry name" value="SO4_adenylyltransferase_pro"/>
</dbReference>
<sequence length="394" mass="44101">MTTATTEKIQTIAPHGGTLVNREVKGSEREEKLAKAEGLASLTISAWSVSDLELIGIGGFSPLTGFMGQADYERVVKEMRLADGTIWSIPITLPVTQKQADQFEIGQEIALKGEDGVIYGALQLEEKYTYDKEAEAQNVYGTTEDAHPGVKKVYEKGEVHLAGPITLLNRPDHGQFTDFYKDPSETRQMFVDLGWKTVVGFQTRNPVHRAHEYIQKSALEIVDGLLLNPLVGETKSDDISAEIRMESYQVILKHYYPADRSRLVIYPAAMRYAGPREAILHALVRKNYGCTHFIVGRDHAGVGDYYGTYDAQEIFNNFTQEEVGITILKFEHSFFCKKCGNMGTAKTCPHGKEEHVHLSGTKVREMLRNGEKPPKEFSRPEVAEVLIRGMQETN</sequence>
<gene>
    <name evidence="8 11" type="primary">sat</name>
    <name evidence="11" type="ORF">DS031_14170</name>
</gene>
<feature type="domain" description="ATP-sulfurylase PUA-like" evidence="10">
    <location>
        <begin position="12"/>
        <end position="170"/>
    </location>
</feature>
<evidence type="ECO:0000256" key="1">
    <source>
        <dbReference type="ARBA" id="ARBA00005048"/>
    </source>
</evidence>
<keyword evidence="12" id="KW-1185">Reference proteome</keyword>
<evidence type="ECO:0000256" key="5">
    <source>
        <dbReference type="ARBA" id="ARBA00022840"/>
    </source>
</evidence>
<comment type="similarity">
    <text evidence="6 8">Belongs to the sulfate adenylyltransferase family.</text>
</comment>
<evidence type="ECO:0000259" key="10">
    <source>
        <dbReference type="Pfam" id="PF14306"/>
    </source>
</evidence>